<dbReference type="InterPro" id="IPR051531">
    <property type="entry name" value="N-acetyltransferase"/>
</dbReference>
<dbReference type="PANTHER" id="PTHR43792:SF1">
    <property type="entry name" value="N-ACETYLTRANSFERASE DOMAIN-CONTAINING PROTEIN"/>
    <property type="match status" value="1"/>
</dbReference>
<comment type="caution">
    <text evidence="2">The sequence shown here is derived from an EMBL/GenBank/DDBJ whole genome shotgun (WGS) entry which is preliminary data.</text>
</comment>
<dbReference type="Pfam" id="PF13302">
    <property type="entry name" value="Acetyltransf_3"/>
    <property type="match status" value="1"/>
</dbReference>
<dbReference type="InterPro" id="IPR000182">
    <property type="entry name" value="GNAT_dom"/>
</dbReference>
<feature type="domain" description="N-acetyltransferase" evidence="1">
    <location>
        <begin position="50"/>
        <end position="160"/>
    </location>
</feature>
<accession>A0ABT4W4L7</accession>
<keyword evidence="3" id="KW-1185">Reference proteome</keyword>
<name>A0ABT4W4L7_9RHOB</name>
<evidence type="ECO:0000313" key="2">
    <source>
        <dbReference type="EMBL" id="MDA5095460.1"/>
    </source>
</evidence>
<dbReference type="PANTHER" id="PTHR43792">
    <property type="entry name" value="GNAT FAMILY, PUTATIVE (AFU_ORTHOLOGUE AFUA_3G00765)-RELATED-RELATED"/>
    <property type="match status" value="1"/>
</dbReference>
<dbReference type="SUPFAM" id="SSF55729">
    <property type="entry name" value="Acyl-CoA N-acyltransferases (Nat)"/>
    <property type="match status" value="1"/>
</dbReference>
<protein>
    <submittedName>
        <fullName evidence="2">GNAT family N-acetyltransferase</fullName>
    </submittedName>
</protein>
<dbReference type="Proteomes" id="UP001528040">
    <property type="component" value="Unassembled WGS sequence"/>
</dbReference>
<gene>
    <name evidence="2" type="ORF">O2N63_15330</name>
</gene>
<sequence length="181" mass="20093">MRLVAFQTERLTISHWADELADSAGRKRIERALKDLLTPNVLAPLPPAMQLSNTLSALTDWVDARNAESDVYLITLRAPEPETRRLIGMVFLLDLSEGGDIAQMHLGYLLAERDWGQGYATEMLMGFMEVLQELAPLSVLAGVGRDNPASARVLEKTGFTRDRALSCDETDMFVQVFASPQ</sequence>
<dbReference type="EMBL" id="JAQIIO010000010">
    <property type="protein sequence ID" value="MDA5095460.1"/>
    <property type="molecule type" value="Genomic_DNA"/>
</dbReference>
<dbReference type="Gene3D" id="3.40.630.30">
    <property type="match status" value="1"/>
</dbReference>
<proteinExistence type="predicted"/>
<evidence type="ECO:0000313" key="3">
    <source>
        <dbReference type="Proteomes" id="UP001528040"/>
    </source>
</evidence>
<dbReference type="RefSeq" id="WP_271055165.1">
    <property type="nucleotide sequence ID" value="NZ_JAQIIO010000010.1"/>
</dbReference>
<evidence type="ECO:0000259" key="1">
    <source>
        <dbReference type="Pfam" id="PF13302"/>
    </source>
</evidence>
<dbReference type="InterPro" id="IPR016181">
    <property type="entry name" value="Acyl_CoA_acyltransferase"/>
</dbReference>
<reference evidence="2 3" key="1">
    <citation type="submission" date="2023-01" db="EMBL/GenBank/DDBJ databases">
        <authorList>
            <person name="Yoon J.-W."/>
        </authorList>
    </citation>
    <scope>NUCLEOTIDE SEQUENCE [LARGE SCALE GENOMIC DNA]</scope>
    <source>
        <strain evidence="2 3">KMU-50</strain>
    </source>
</reference>
<organism evidence="2 3">
    <name type="scientific">Aliiroseovarius salicola</name>
    <dbReference type="NCBI Taxonomy" id="3009082"/>
    <lineage>
        <taxon>Bacteria</taxon>
        <taxon>Pseudomonadati</taxon>
        <taxon>Pseudomonadota</taxon>
        <taxon>Alphaproteobacteria</taxon>
        <taxon>Rhodobacterales</taxon>
        <taxon>Paracoccaceae</taxon>
        <taxon>Aliiroseovarius</taxon>
    </lineage>
</organism>